<dbReference type="SUPFAM" id="SSF56719">
    <property type="entry name" value="Type II DNA topoisomerase"/>
    <property type="match status" value="1"/>
</dbReference>
<dbReference type="SMART" id="SM00434">
    <property type="entry name" value="TOP4c"/>
    <property type="match status" value="1"/>
</dbReference>
<organism evidence="12 13">
    <name type="scientific">Artemisia annua</name>
    <name type="common">Sweet wormwood</name>
    <dbReference type="NCBI Taxonomy" id="35608"/>
    <lineage>
        <taxon>Eukaryota</taxon>
        <taxon>Viridiplantae</taxon>
        <taxon>Streptophyta</taxon>
        <taxon>Embryophyta</taxon>
        <taxon>Tracheophyta</taxon>
        <taxon>Spermatophyta</taxon>
        <taxon>Magnoliopsida</taxon>
        <taxon>eudicotyledons</taxon>
        <taxon>Gunneridae</taxon>
        <taxon>Pentapetalae</taxon>
        <taxon>asterids</taxon>
        <taxon>campanulids</taxon>
        <taxon>Asterales</taxon>
        <taxon>Asteraceae</taxon>
        <taxon>Asteroideae</taxon>
        <taxon>Anthemideae</taxon>
        <taxon>Artemisiinae</taxon>
        <taxon>Artemisia</taxon>
    </lineage>
</organism>
<gene>
    <name evidence="12" type="ORF">CTI12_AA130290</name>
</gene>
<evidence type="ECO:0000256" key="10">
    <source>
        <dbReference type="SAM" id="MobiDB-lite"/>
    </source>
</evidence>
<evidence type="ECO:0000256" key="6">
    <source>
        <dbReference type="ARBA" id="ARBA00023029"/>
    </source>
</evidence>
<feature type="region of interest" description="Disordered" evidence="10">
    <location>
        <begin position="1"/>
        <end position="22"/>
    </location>
</feature>
<sequence>MDVDNDPPNHSTHTPPTSDQKVAVKSKVGKLDFEDANFADSPRSEECSLILTQGFYATHFARSVLSVLGKDKYAVFPLKGPKRLLNNATIKKIIKILGLQLGKHYQDVKELRYGHLMFMVTQGDHDGSHIIGLLINFLYHHFPALLKVKKFMRMFITPMVTAVHKKTNAVLSFNTLSEFDDWREELGFKTTEYCYEGEIPEESKYFFADFDQHIKDFYWFDFMDDYAIKYAFGTSIDARNHYWKETDINYFGRRPQAGTDVDSEDKSIRYLDFFNKEFMQYLEADRQRSIPSIVDGLTLSQRKIISRAFKMPITQEIDVGQFSAYVSQHSPYDHGEGSLVSTIIGMGQNYVGSNNINLLQPIGVFGTRLRGGKDHDARGSYLSTQLSPITRYLFHKDDELIFKYLRDDGQSVELAWFIPIIPMVLVNGSKRSGTECSSFIPNYNPRDIIANLIRLLEGRKVLPMDPWYKGFNGKIKKKTSNEFTTEGLIEKGKNGSTITVTELPVGMWTENYEELLKAASRCGDDIKAYKDYSDYCNPDKVHFEITMAYQMKSAKQEEWFLNEFKLKTTLSTFNMYLLDEDGLLKKYTTPEESKYP</sequence>
<dbReference type="GO" id="GO:0005524">
    <property type="term" value="F:ATP binding"/>
    <property type="evidence" value="ECO:0007669"/>
    <property type="project" value="UniProtKB-KW"/>
</dbReference>
<dbReference type="Gene3D" id="3.40.50.670">
    <property type="match status" value="1"/>
</dbReference>
<dbReference type="InterPro" id="IPR013759">
    <property type="entry name" value="Topo_IIA_B_C"/>
</dbReference>
<accession>A0A2U1NRG9</accession>
<dbReference type="InterPro" id="IPR001154">
    <property type="entry name" value="TopoII_euk"/>
</dbReference>
<dbReference type="Gene3D" id="3.30.1360.40">
    <property type="match status" value="1"/>
</dbReference>
<dbReference type="GO" id="GO:0000819">
    <property type="term" value="P:sister chromatid segregation"/>
    <property type="evidence" value="ECO:0007669"/>
    <property type="project" value="TreeGrafter"/>
</dbReference>
<dbReference type="Gene3D" id="3.30.1490.30">
    <property type="match status" value="1"/>
</dbReference>
<keyword evidence="7 9" id="KW-0238">DNA-binding</keyword>
<evidence type="ECO:0000256" key="8">
    <source>
        <dbReference type="ARBA" id="ARBA00023235"/>
    </source>
</evidence>
<dbReference type="GO" id="GO:0003918">
    <property type="term" value="F:DNA topoisomerase type II (double strand cut, ATP-hydrolyzing) activity"/>
    <property type="evidence" value="ECO:0007669"/>
    <property type="project" value="UniProtKB-EC"/>
</dbReference>
<proteinExistence type="predicted"/>
<evidence type="ECO:0000256" key="4">
    <source>
        <dbReference type="ARBA" id="ARBA00022741"/>
    </source>
</evidence>
<keyword evidence="5" id="KW-0067">ATP-binding</keyword>
<keyword evidence="13" id="KW-1185">Reference proteome</keyword>
<dbReference type="PANTHER" id="PTHR10169">
    <property type="entry name" value="DNA TOPOISOMERASE/GYRASE"/>
    <property type="match status" value="1"/>
</dbReference>
<dbReference type="FunFam" id="3.40.50.670:FF:000001">
    <property type="entry name" value="DNA topoisomerase 2"/>
    <property type="match status" value="1"/>
</dbReference>
<comment type="cofactor">
    <cofactor evidence="2">
        <name>Mg(2+)</name>
        <dbReference type="ChEBI" id="CHEBI:18420"/>
    </cofactor>
</comment>
<dbReference type="Proteomes" id="UP000245207">
    <property type="component" value="Unassembled WGS sequence"/>
</dbReference>
<comment type="catalytic activity">
    <reaction evidence="1">
        <text>ATP-dependent breakage, passage and rejoining of double-stranded DNA.</text>
        <dbReference type="EC" id="5.6.2.2"/>
    </reaction>
</comment>
<dbReference type="PRINTS" id="PR01158">
    <property type="entry name" value="TOPISMRASEII"/>
</dbReference>
<keyword evidence="6" id="KW-0799">Topoisomerase</keyword>
<feature type="domain" description="Topo IIA-type catalytic" evidence="11">
    <location>
        <begin position="290"/>
        <end position="596"/>
    </location>
</feature>
<evidence type="ECO:0000259" key="11">
    <source>
        <dbReference type="PROSITE" id="PS52040"/>
    </source>
</evidence>
<dbReference type="STRING" id="35608.A0A2U1NRG9"/>
<dbReference type="InterPro" id="IPR031660">
    <property type="entry name" value="TOPRIM_C"/>
</dbReference>
<keyword evidence="4" id="KW-0547">Nucleotide-binding</keyword>
<dbReference type="GO" id="GO:0003677">
    <property type="term" value="F:DNA binding"/>
    <property type="evidence" value="ECO:0007669"/>
    <property type="project" value="UniProtKB-UniRule"/>
</dbReference>
<dbReference type="Pfam" id="PF16898">
    <property type="entry name" value="TOPRIM_C"/>
    <property type="match status" value="1"/>
</dbReference>
<keyword evidence="8 12" id="KW-0413">Isomerase</keyword>
<evidence type="ECO:0000313" key="13">
    <source>
        <dbReference type="Proteomes" id="UP000245207"/>
    </source>
</evidence>
<comment type="caution">
    <text evidence="9">Lacks conserved residue(s) required for the propagation of feature annotation.</text>
</comment>
<dbReference type="GO" id="GO:0000712">
    <property type="term" value="P:resolution of meiotic recombination intermediates"/>
    <property type="evidence" value="ECO:0007669"/>
    <property type="project" value="TreeGrafter"/>
</dbReference>
<dbReference type="OrthoDB" id="276498at2759"/>
<dbReference type="PRINTS" id="PR00418">
    <property type="entry name" value="TPI2FAMILY"/>
</dbReference>
<dbReference type="GO" id="GO:0005634">
    <property type="term" value="C:nucleus"/>
    <property type="evidence" value="ECO:0007669"/>
    <property type="project" value="TreeGrafter"/>
</dbReference>
<evidence type="ECO:0000256" key="7">
    <source>
        <dbReference type="ARBA" id="ARBA00023125"/>
    </source>
</evidence>
<name>A0A2U1NRG9_ARTAN</name>
<protein>
    <recommendedName>
        <fullName evidence="3">DNA topoisomerase (ATP-hydrolyzing)</fullName>
        <ecNumber evidence="3">5.6.2.2</ecNumber>
    </recommendedName>
</protein>
<dbReference type="PANTHER" id="PTHR10169:SF38">
    <property type="entry name" value="DNA TOPOISOMERASE 2"/>
    <property type="match status" value="1"/>
</dbReference>
<dbReference type="InterPro" id="IPR050634">
    <property type="entry name" value="DNA_Topoisomerase_II"/>
</dbReference>
<dbReference type="InterPro" id="IPR013758">
    <property type="entry name" value="Topo_IIA_A/C_ab"/>
</dbReference>
<feature type="compositionally biased region" description="Low complexity" evidence="10">
    <location>
        <begin position="1"/>
        <end position="19"/>
    </location>
</feature>
<dbReference type="AlphaFoldDB" id="A0A2U1NRG9"/>
<evidence type="ECO:0000313" key="12">
    <source>
        <dbReference type="EMBL" id="PWA76094.1"/>
    </source>
</evidence>
<dbReference type="Pfam" id="PF00521">
    <property type="entry name" value="DNA_topoisoIV"/>
    <property type="match status" value="1"/>
</dbReference>
<dbReference type="InterPro" id="IPR002205">
    <property type="entry name" value="Topo_IIA_dom_A"/>
</dbReference>
<evidence type="ECO:0000256" key="1">
    <source>
        <dbReference type="ARBA" id="ARBA00000185"/>
    </source>
</evidence>
<dbReference type="PROSITE" id="PS52040">
    <property type="entry name" value="TOPO_IIA"/>
    <property type="match status" value="1"/>
</dbReference>
<dbReference type="GO" id="GO:0006265">
    <property type="term" value="P:DNA topological change"/>
    <property type="evidence" value="ECO:0007669"/>
    <property type="project" value="InterPro"/>
</dbReference>
<comment type="caution">
    <text evidence="12">The sequence shown here is derived from an EMBL/GenBank/DDBJ whole genome shotgun (WGS) entry which is preliminary data.</text>
</comment>
<reference evidence="12 13" key="1">
    <citation type="journal article" date="2018" name="Mol. Plant">
        <title>The genome of Artemisia annua provides insight into the evolution of Asteraceae family and artemisinin biosynthesis.</title>
        <authorList>
            <person name="Shen Q."/>
            <person name="Zhang L."/>
            <person name="Liao Z."/>
            <person name="Wang S."/>
            <person name="Yan T."/>
            <person name="Shi P."/>
            <person name="Liu M."/>
            <person name="Fu X."/>
            <person name="Pan Q."/>
            <person name="Wang Y."/>
            <person name="Lv Z."/>
            <person name="Lu X."/>
            <person name="Zhang F."/>
            <person name="Jiang W."/>
            <person name="Ma Y."/>
            <person name="Chen M."/>
            <person name="Hao X."/>
            <person name="Li L."/>
            <person name="Tang Y."/>
            <person name="Lv G."/>
            <person name="Zhou Y."/>
            <person name="Sun X."/>
            <person name="Brodelius P.E."/>
            <person name="Rose J.K.C."/>
            <person name="Tang K."/>
        </authorList>
    </citation>
    <scope>NUCLEOTIDE SEQUENCE [LARGE SCALE GENOMIC DNA]</scope>
    <source>
        <strain evidence="13">cv. Huhao1</strain>
        <tissue evidence="12">Leaf</tissue>
    </source>
</reference>
<dbReference type="EMBL" id="PKPP01002316">
    <property type="protein sequence ID" value="PWA76094.1"/>
    <property type="molecule type" value="Genomic_DNA"/>
</dbReference>
<dbReference type="InterPro" id="IPR013760">
    <property type="entry name" value="Topo_IIA-like_dom_sf"/>
</dbReference>
<dbReference type="EC" id="5.6.2.2" evidence="3"/>
<evidence type="ECO:0000256" key="2">
    <source>
        <dbReference type="ARBA" id="ARBA00001946"/>
    </source>
</evidence>
<evidence type="ECO:0000256" key="9">
    <source>
        <dbReference type="PROSITE-ProRule" id="PRU01384"/>
    </source>
</evidence>
<evidence type="ECO:0000256" key="3">
    <source>
        <dbReference type="ARBA" id="ARBA00012895"/>
    </source>
</evidence>
<evidence type="ECO:0000256" key="5">
    <source>
        <dbReference type="ARBA" id="ARBA00022840"/>
    </source>
</evidence>
<dbReference type="Gene3D" id="3.90.199.10">
    <property type="entry name" value="Topoisomerase II, domain 5"/>
    <property type="match status" value="1"/>
</dbReference>